<dbReference type="VEuPathDB" id="FungiDB:PTTG_28049"/>
<dbReference type="EMBL" id="ADAS02000085">
    <property type="protein sequence ID" value="OAV91162.1"/>
    <property type="molecule type" value="Genomic_DNA"/>
</dbReference>
<dbReference type="SUPFAM" id="SSF90073">
    <property type="entry name" value="GCM domain"/>
    <property type="match status" value="1"/>
</dbReference>
<sequence length="1054" mass="119361">MHSSFSQSQDRFSASSPQRQLFPPPLAWWRTTTHHSVYPSSFFDNPFLMSSPPSNPPAPDPPNITNYPIYPNGATIFVKAADETVVNFWSVGFTKTTGVEKRSKGIWKIQWVYCLGALVCNMDTCQWVGSPPTGRGGIQEYLERVPRCPGAAGQCPGKVLWVACEGTALQFDFHFPSGWALLRHQGLHDHPWPESKKPDPLARDALKAEIGKNPSAGALKLRMGQPSTLDDSIASVTEIHGSLVNTNRLPYYRRLMLQELNIVPDKLGAGVGDKFLIDLFQWNAHGLLVISSVFQTDSKHFTFQTKWMAKQLLAQDENNKVYQDGLISDVTYQFFENGYLLTTSMFCKQIARWIPVQLSWIRGLSINYYKLHFPALLRQFVWTDITPAERDLMVRQVVDFSLAQTEGFKAAYMDIFACTDPMRAAKMIKGCHQHFWAQVTRVKRNRSILLADQDANFQKKCMALLDPIEEGGLTHKEKIDELRRLFPKTKHWLDWWTMSDIQSMLFPSCRTMLDDHPDGKDGLPDTTNTIESMHWVYYMISLGKKCLMVGMVELFGFISVLEEEFNAVMCGVLVEYGSQTKMQVNILHSMGWAKPTKRKFINNGQPPDTTAGLLDGPEPSTKKKNSSRPKNSLNVDRSEWLTYPSYTASPKEHLKNQCWMLAALESLFALYNPLWLWNSKGKTTINLTKIRRIRTVLTNAQTKLFNMCNERHQARFVLGAFASCDFFLELLLDPNKNPTKALTGLFEVVEHWSFVCKSAQPCLAAQIQSLTPIKTKLKNFLENGITPSDVTCLLNLWTTTGISKTTGLVCRCNSINASTEPKPKARGRPKKVKNQSPDITILTEQPNDSSLTAEYVQETSRLAFKDDLPPQHLYFFMEVTQPSDPIKREQYMGAMDWPHQISISGVNFSLFSWGYWNSSNYWCKVIQSGRGSTTGVWLHDDQQNNGYAQLVNTNISSIGECHPFTSWLFYTRAWTACEEEFVKDSIAKISKDHPNAEGEIPFVHLASMINSQHHPPLAKGATVLDEGNFVTDFDDLGASDSDEESTDNLDQKKR</sequence>
<reference evidence="2" key="2">
    <citation type="submission" date="2016-05" db="EMBL/GenBank/DDBJ databases">
        <title>Comparative analysis highlights variable genome content of wheat rusts and divergence of the mating loci.</title>
        <authorList>
            <person name="Cuomo C.A."/>
            <person name="Bakkeren G."/>
            <person name="Szabo L."/>
            <person name="Khalil H."/>
            <person name="Joly D."/>
            <person name="Goldberg J."/>
            <person name="Young S."/>
            <person name="Zeng Q."/>
            <person name="Fellers J."/>
        </authorList>
    </citation>
    <scope>NUCLEOTIDE SEQUENCE [LARGE SCALE GENOMIC DNA]</scope>
    <source>
        <strain evidence="2">1-1 BBBD Race 1</strain>
    </source>
</reference>
<evidence type="ECO:0008006" key="5">
    <source>
        <dbReference type="Google" id="ProtNLM"/>
    </source>
</evidence>
<dbReference type="GO" id="GO:0006355">
    <property type="term" value="P:regulation of DNA-templated transcription"/>
    <property type="evidence" value="ECO:0007669"/>
    <property type="project" value="InterPro"/>
</dbReference>
<dbReference type="AlphaFoldDB" id="A0A180GFQ7"/>
<evidence type="ECO:0000313" key="2">
    <source>
        <dbReference type="EMBL" id="OAV91162.1"/>
    </source>
</evidence>
<evidence type="ECO:0000313" key="3">
    <source>
        <dbReference type="EnsemblFungi" id="PTTG_28049-t43_1-p1"/>
    </source>
</evidence>
<feature type="region of interest" description="Disordered" evidence="1">
    <location>
        <begin position="1034"/>
        <end position="1054"/>
    </location>
</feature>
<reference evidence="2" key="1">
    <citation type="submission" date="2009-11" db="EMBL/GenBank/DDBJ databases">
        <authorList>
            <consortium name="The Broad Institute Genome Sequencing Platform"/>
            <person name="Ward D."/>
            <person name="Feldgarden M."/>
            <person name="Earl A."/>
            <person name="Young S.K."/>
            <person name="Zeng Q."/>
            <person name="Koehrsen M."/>
            <person name="Alvarado L."/>
            <person name="Berlin A."/>
            <person name="Bochicchio J."/>
            <person name="Borenstein D."/>
            <person name="Chapman S.B."/>
            <person name="Chen Z."/>
            <person name="Engels R."/>
            <person name="Freedman E."/>
            <person name="Gellesch M."/>
            <person name="Goldberg J."/>
            <person name="Griggs A."/>
            <person name="Gujja S."/>
            <person name="Heilman E."/>
            <person name="Heiman D."/>
            <person name="Hepburn T."/>
            <person name="Howarth C."/>
            <person name="Jen D."/>
            <person name="Larson L."/>
            <person name="Lewis B."/>
            <person name="Mehta T."/>
            <person name="Park D."/>
            <person name="Pearson M."/>
            <person name="Roberts A."/>
            <person name="Saif S."/>
            <person name="Shea T."/>
            <person name="Shenoy N."/>
            <person name="Sisk P."/>
            <person name="Stolte C."/>
            <person name="Sykes S."/>
            <person name="Thomson T."/>
            <person name="Walk T."/>
            <person name="White J."/>
            <person name="Yandava C."/>
            <person name="Izard J."/>
            <person name="Baranova O.V."/>
            <person name="Blanton J.M."/>
            <person name="Tanner A.C."/>
            <person name="Dewhirst F.E."/>
            <person name="Haas B."/>
            <person name="Nusbaum C."/>
            <person name="Birren B."/>
        </authorList>
    </citation>
    <scope>NUCLEOTIDE SEQUENCE [LARGE SCALE GENOMIC DNA]</scope>
    <source>
        <strain evidence="2">1-1 BBBD Race 1</strain>
    </source>
</reference>
<protein>
    <recommendedName>
        <fullName evidence="5">GCM domain-containing protein</fullName>
    </recommendedName>
</protein>
<dbReference type="STRING" id="630390.A0A180GFQ7"/>
<proteinExistence type="predicted"/>
<dbReference type="InterPro" id="IPR036115">
    <property type="entry name" value="GCM_dom_sf"/>
</dbReference>
<evidence type="ECO:0000256" key="1">
    <source>
        <dbReference type="SAM" id="MobiDB-lite"/>
    </source>
</evidence>
<dbReference type="Proteomes" id="UP000005240">
    <property type="component" value="Unassembled WGS sequence"/>
</dbReference>
<dbReference type="GO" id="GO:0003677">
    <property type="term" value="F:DNA binding"/>
    <property type="evidence" value="ECO:0007669"/>
    <property type="project" value="InterPro"/>
</dbReference>
<dbReference type="OrthoDB" id="3046222at2759"/>
<gene>
    <name evidence="2" type="ORF">PTTG_28049</name>
</gene>
<evidence type="ECO:0000313" key="4">
    <source>
        <dbReference type="Proteomes" id="UP000005240"/>
    </source>
</evidence>
<reference evidence="3 4" key="3">
    <citation type="journal article" date="2017" name="G3 (Bethesda)">
        <title>Comparative analysis highlights variable genome content of wheat rusts and divergence of the mating loci.</title>
        <authorList>
            <person name="Cuomo C.A."/>
            <person name="Bakkeren G."/>
            <person name="Khalil H.B."/>
            <person name="Panwar V."/>
            <person name="Joly D."/>
            <person name="Linning R."/>
            <person name="Sakthikumar S."/>
            <person name="Song X."/>
            <person name="Adiconis X."/>
            <person name="Fan L."/>
            <person name="Goldberg J.M."/>
            <person name="Levin J.Z."/>
            <person name="Young S."/>
            <person name="Zeng Q."/>
            <person name="Anikster Y."/>
            <person name="Bruce M."/>
            <person name="Wang M."/>
            <person name="Yin C."/>
            <person name="McCallum B."/>
            <person name="Szabo L.J."/>
            <person name="Hulbert S."/>
            <person name="Chen X."/>
            <person name="Fellers J.P."/>
        </authorList>
    </citation>
    <scope>NUCLEOTIDE SEQUENCE</scope>
    <source>
        <strain evidence="4">Isolate 1-1 / race 1 (BBBD)</strain>
        <strain evidence="3">isolate 1-1 / race 1 (BBBD)</strain>
    </source>
</reference>
<reference evidence="3" key="4">
    <citation type="submission" date="2025-05" db="UniProtKB">
        <authorList>
            <consortium name="EnsemblFungi"/>
        </authorList>
    </citation>
    <scope>IDENTIFICATION</scope>
    <source>
        <strain evidence="3">isolate 1-1 / race 1 (BBBD)</strain>
    </source>
</reference>
<name>A0A180GFQ7_PUCT1</name>
<organism evidence="2">
    <name type="scientific">Puccinia triticina (isolate 1-1 / race 1 (BBBD))</name>
    <name type="common">Brown leaf rust fungus</name>
    <dbReference type="NCBI Taxonomy" id="630390"/>
    <lineage>
        <taxon>Eukaryota</taxon>
        <taxon>Fungi</taxon>
        <taxon>Dikarya</taxon>
        <taxon>Basidiomycota</taxon>
        <taxon>Pucciniomycotina</taxon>
        <taxon>Pucciniomycetes</taxon>
        <taxon>Pucciniales</taxon>
        <taxon>Pucciniaceae</taxon>
        <taxon>Puccinia</taxon>
    </lineage>
</organism>
<dbReference type="EnsemblFungi" id="PTTG_28049-t43_1">
    <property type="protein sequence ID" value="PTTG_28049-t43_1-p1"/>
    <property type="gene ID" value="PTTG_28049"/>
</dbReference>
<accession>A0A180GFQ7</accession>
<keyword evidence="4" id="KW-1185">Reference proteome</keyword>
<feature type="compositionally biased region" description="Acidic residues" evidence="1">
    <location>
        <begin position="1034"/>
        <end position="1047"/>
    </location>
</feature>
<feature type="region of interest" description="Disordered" evidence="1">
    <location>
        <begin position="598"/>
        <end position="632"/>
    </location>
</feature>